<dbReference type="Pfam" id="PF01636">
    <property type="entry name" value="APH"/>
    <property type="match status" value="1"/>
</dbReference>
<dbReference type="EMBL" id="VJZA01000131">
    <property type="protein sequence ID" value="TVT14678.1"/>
    <property type="molecule type" value="Genomic_DNA"/>
</dbReference>
<keyword evidence="3" id="KW-1185">Reference proteome</keyword>
<accession>A0A557ZRV7</accession>
<dbReference type="InterPro" id="IPR011009">
    <property type="entry name" value="Kinase-like_dom_sf"/>
</dbReference>
<protein>
    <submittedName>
        <fullName evidence="2">Phosphotransferase</fullName>
    </submittedName>
</protein>
<evidence type="ECO:0000313" key="2">
    <source>
        <dbReference type="EMBL" id="TVT14678.1"/>
    </source>
</evidence>
<comment type="caution">
    <text evidence="2">The sequence shown here is derived from an EMBL/GenBank/DDBJ whole genome shotgun (WGS) entry which is preliminary data.</text>
</comment>
<dbReference type="Gene3D" id="3.90.1200.10">
    <property type="match status" value="1"/>
</dbReference>
<dbReference type="InterPro" id="IPR002575">
    <property type="entry name" value="Aminoglycoside_PTrfase"/>
</dbReference>
<evidence type="ECO:0000259" key="1">
    <source>
        <dbReference type="Pfam" id="PF01636"/>
    </source>
</evidence>
<evidence type="ECO:0000313" key="3">
    <source>
        <dbReference type="Proteomes" id="UP000318578"/>
    </source>
</evidence>
<dbReference type="SUPFAM" id="SSF56112">
    <property type="entry name" value="Protein kinase-like (PK-like)"/>
    <property type="match status" value="1"/>
</dbReference>
<dbReference type="Proteomes" id="UP000318578">
    <property type="component" value="Unassembled WGS sequence"/>
</dbReference>
<name>A0A557ZRV7_9PSEU</name>
<dbReference type="GO" id="GO:0016740">
    <property type="term" value="F:transferase activity"/>
    <property type="evidence" value="ECO:0007669"/>
    <property type="project" value="UniProtKB-KW"/>
</dbReference>
<gene>
    <name evidence="2" type="ORF">FNH06_37390</name>
</gene>
<sequence length="188" mass="21464">MVTALGQIRGVPLGPFANLGRLDAAHDFVRRITTWSEQLHHGPDDALNRDMTGLIATWHDRGDVAVLAEPAPLVFSHGDGNLDNWLWHDFITTIYVLDWEFAGHSDAAYDAAELIEHPSARAIHDDLWLALLPELGINDHHGRRRFAAARRTIALRWLAVRWKRRHDEPSRFEQQRHRTRELLVASDG</sequence>
<keyword evidence="2" id="KW-0808">Transferase</keyword>
<organism evidence="2 3">
    <name type="scientific">Amycolatopsis acidiphila</name>
    <dbReference type="NCBI Taxonomy" id="715473"/>
    <lineage>
        <taxon>Bacteria</taxon>
        <taxon>Bacillati</taxon>
        <taxon>Actinomycetota</taxon>
        <taxon>Actinomycetes</taxon>
        <taxon>Pseudonocardiales</taxon>
        <taxon>Pseudonocardiaceae</taxon>
        <taxon>Amycolatopsis</taxon>
    </lineage>
</organism>
<feature type="domain" description="Aminoglycoside phosphotransferase" evidence="1">
    <location>
        <begin position="3"/>
        <end position="121"/>
    </location>
</feature>
<dbReference type="AlphaFoldDB" id="A0A557ZRV7"/>
<reference evidence="2 3" key="1">
    <citation type="submission" date="2019-07" db="EMBL/GenBank/DDBJ databases">
        <title>New species of Amycolatopsis and Streptomyces.</title>
        <authorList>
            <person name="Duangmal K."/>
            <person name="Teo W.F.A."/>
            <person name="Lipun K."/>
        </authorList>
    </citation>
    <scope>NUCLEOTIDE SEQUENCE [LARGE SCALE GENOMIC DNA]</scope>
    <source>
        <strain evidence="2 3">JCM 30562</strain>
    </source>
</reference>
<dbReference type="OrthoDB" id="3383851at2"/>
<proteinExistence type="predicted"/>
<dbReference type="RefSeq" id="WP_144645599.1">
    <property type="nucleotide sequence ID" value="NZ_BNAX01000011.1"/>
</dbReference>